<feature type="domain" description="G" evidence="1">
    <location>
        <begin position="1"/>
        <end position="60"/>
    </location>
</feature>
<evidence type="ECO:0000259" key="1">
    <source>
        <dbReference type="Pfam" id="PF01926"/>
    </source>
</evidence>
<gene>
    <name evidence="2" type="ORF">B0T26DRAFT_627213</name>
</gene>
<dbReference type="Gene3D" id="3.40.50.300">
    <property type="entry name" value="P-loop containing nucleotide triphosphate hydrolases"/>
    <property type="match status" value="1"/>
</dbReference>
<proteinExistence type="predicted"/>
<keyword evidence="3" id="KW-1185">Reference proteome</keyword>
<dbReference type="AlphaFoldDB" id="A0AA40BHR6"/>
<feature type="non-terminal residue" evidence="2">
    <location>
        <position position="1"/>
    </location>
</feature>
<sequence length="204" mass="22147">VMGVTGSGKSSFVSLLADQHVEVSHGLHSHTIHAQAYSFFDEASQRTVFLVDMPGFDDTVRSDAEILKEVSYFLAALHGKNVRLAGLVYLHRISDARVPGSAVKDLRMFKALVGAHNYRRVVLATTMWSALGGAGTVGAERQAELEATFWADMVQAGSQVWQHSGSRRSALDIVRFLAAAPVVTLAIQHELMVERRMLGETAAG</sequence>
<evidence type="ECO:0000313" key="2">
    <source>
        <dbReference type="EMBL" id="KAK0734258.1"/>
    </source>
</evidence>
<dbReference type="InterPro" id="IPR006073">
    <property type="entry name" value="GTP-bd"/>
</dbReference>
<dbReference type="RefSeq" id="XP_060303135.1">
    <property type="nucleotide sequence ID" value="XM_060436198.1"/>
</dbReference>
<feature type="non-terminal residue" evidence="2">
    <location>
        <position position="204"/>
    </location>
</feature>
<dbReference type="InterPro" id="IPR027417">
    <property type="entry name" value="P-loop_NTPase"/>
</dbReference>
<organism evidence="2 3">
    <name type="scientific">Lasiosphaeria miniovina</name>
    <dbReference type="NCBI Taxonomy" id="1954250"/>
    <lineage>
        <taxon>Eukaryota</taxon>
        <taxon>Fungi</taxon>
        <taxon>Dikarya</taxon>
        <taxon>Ascomycota</taxon>
        <taxon>Pezizomycotina</taxon>
        <taxon>Sordariomycetes</taxon>
        <taxon>Sordariomycetidae</taxon>
        <taxon>Sordariales</taxon>
        <taxon>Lasiosphaeriaceae</taxon>
        <taxon>Lasiosphaeria</taxon>
    </lineage>
</organism>
<dbReference type="Pfam" id="PF01926">
    <property type="entry name" value="MMR_HSR1"/>
    <property type="match status" value="1"/>
</dbReference>
<name>A0AA40BHR6_9PEZI</name>
<dbReference type="SUPFAM" id="SSF52540">
    <property type="entry name" value="P-loop containing nucleoside triphosphate hydrolases"/>
    <property type="match status" value="1"/>
</dbReference>
<dbReference type="GO" id="GO:0005525">
    <property type="term" value="F:GTP binding"/>
    <property type="evidence" value="ECO:0007669"/>
    <property type="project" value="InterPro"/>
</dbReference>
<protein>
    <recommendedName>
        <fullName evidence="1">G domain-containing protein</fullName>
    </recommendedName>
</protein>
<evidence type="ECO:0000313" key="3">
    <source>
        <dbReference type="Proteomes" id="UP001172101"/>
    </source>
</evidence>
<dbReference type="EMBL" id="JAUIRO010000001">
    <property type="protein sequence ID" value="KAK0734258.1"/>
    <property type="molecule type" value="Genomic_DNA"/>
</dbReference>
<reference evidence="2" key="1">
    <citation type="submission" date="2023-06" db="EMBL/GenBank/DDBJ databases">
        <title>Genome-scale phylogeny and comparative genomics of the fungal order Sordariales.</title>
        <authorList>
            <consortium name="Lawrence Berkeley National Laboratory"/>
            <person name="Hensen N."/>
            <person name="Bonometti L."/>
            <person name="Westerberg I."/>
            <person name="Brannstrom I.O."/>
            <person name="Guillou S."/>
            <person name="Cros-Aarteil S."/>
            <person name="Calhoun S."/>
            <person name="Haridas S."/>
            <person name="Kuo A."/>
            <person name="Mondo S."/>
            <person name="Pangilinan J."/>
            <person name="Riley R."/>
            <person name="LaButti K."/>
            <person name="Andreopoulos B."/>
            <person name="Lipzen A."/>
            <person name="Chen C."/>
            <person name="Yanf M."/>
            <person name="Daum C."/>
            <person name="Ng V."/>
            <person name="Clum A."/>
            <person name="Steindorff A."/>
            <person name="Ohm R."/>
            <person name="Martin F."/>
            <person name="Silar P."/>
            <person name="Natvig D."/>
            <person name="Lalanne C."/>
            <person name="Gautier V."/>
            <person name="Ament-velasquez S.L."/>
            <person name="Kruys A."/>
            <person name="Hutchinson M.I."/>
            <person name="Powell A.J."/>
            <person name="Barry K."/>
            <person name="Miller A.N."/>
            <person name="Grigoriev I.V."/>
            <person name="Debuchy R."/>
            <person name="Gladieux P."/>
            <person name="Thoren M.H."/>
            <person name="Johannesson H."/>
        </authorList>
    </citation>
    <scope>NUCLEOTIDE SEQUENCE</scope>
    <source>
        <strain evidence="2">SMH2392-1A</strain>
    </source>
</reference>
<dbReference type="Proteomes" id="UP001172101">
    <property type="component" value="Unassembled WGS sequence"/>
</dbReference>
<comment type="caution">
    <text evidence="2">The sequence shown here is derived from an EMBL/GenBank/DDBJ whole genome shotgun (WGS) entry which is preliminary data.</text>
</comment>
<dbReference type="GeneID" id="85319468"/>
<accession>A0AA40BHR6</accession>
<dbReference type="CDD" id="cd00882">
    <property type="entry name" value="Ras_like_GTPase"/>
    <property type="match status" value="1"/>
</dbReference>